<dbReference type="SUPFAM" id="SSF50978">
    <property type="entry name" value="WD40 repeat-like"/>
    <property type="match status" value="1"/>
</dbReference>
<evidence type="ECO:0000256" key="5">
    <source>
        <dbReference type="PROSITE-ProRule" id="PRU00221"/>
    </source>
</evidence>
<dbReference type="GO" id="GO:0007309">
    <property type="term" value="P:oocyte axis specification"/>
    <property type="evidence" value="ECO:0007669"/>
    <property type="project" value="TreeGrafter"/>
</dbReference>
<dbReference type="PANTHER" id="PTHR46853">
    <property type="entry name" value="METHYLOSOME PROTEIN 50"/>
    <property type="match status" value="1"/>
</dbReference>
<dbReference type="InterPro" id="IPR019775">
    <property type="entry name" value="WD40_repeat_CS"/>
</dbReference>
<dbReference type="Proteomes" id="UP001208570">
    <property type="component" value="Unassembled WGS sequence"/>
</dbReference>
<keyword evidence="8" id="KW-1185">Reference proteome</keyword>
<evidence type="ECO:0000256" key="6">
    <source>
        <dbReference type="SAM" id="MobiDB-lite"/>
    </source>
</evidence>
<dbReference type="InterPro" id="IPR036322">
    <property type="entry name" value="WD40_repeat_dom_sf"/>
</dbReference>
<dbReference type="PANTHER" id="PTHR46853:SF1">
    <property type="entry name" value="METHYLOSOME PROTEIN 50"/>
    <property type="match status" value="1"/>
</dbReference>
<dbReference type="PROSITE" id="PS50082">
    <property type="entry name" value="WD_REPEATS_2"/>
    <property type="match status" value="2"/>
</dbReference>
<comment type="subcellular location">
    <subcellularLocation>
        <location evidence="1">Cytoplasm</location>
    </subcellularLocation>
</comment>
<sequence length="341" mass="37509">MSQEPADISKHLDAIAFAPDGGLVLSASSLTNRSWTGSLWYFNNPDAAPDVEQVTSGSVADSGISDVVVMSDNRAITASDSGAVSLWQLEDPNKTVLCKAYSVGHDDIVTSVSVTADTGKVISSSQDYSVLVWDLEIFVPTQTYRGKSSHYDIVKCVCCHPNHSSMFISAGQDGRLLLWDLRQSKPATLLDTVELSSNPTWVAWQPVEEHSIVTGTETGELVMQDLRNSAKMPISVHVHSRSITKLKFACHNFRDRLHNDFVTGIDWQPKDNWLFSCGWDFKVNSREVTEMENLSSPLATMAINETVKKSPTVSEPMDDAPQWNGYTTELQANGSMNETDS</sequence>
<organism evidence="7 8">
    <name type="scientific">Paralvinella palmiformis</name>
    <dbReference type="NCBI Taxonomy" id="53620"/>
    <lineage>
        <taxon>Eukaryota</taxon>
        <taxon>Metazoa</taxon>
        <taxon>Spiralia</taxon>
        <taxon>Lophotrochozoa</taxon>
        <taxon>Annelida</taxon>
        <taxon>Polychaeta</taxon>
        <taxon>Sedentaria</taxon>
        <taxon>Canalipalpata</taxon>
        <taxon>Terebellida</taxon>
        <taxon>Terebelliformia</taxon>
        <taxon>Alvinellidae</taxon>
        <taxon>Paralvinella</taxon>
    </lineage>
</organism>
<comment type="caution">
    <text evidence="7">The sequence shown here is derived from an EMBL/GenBank/DDBJ whole genome shotgun (WGS) entry which is preliminary data.</text>
</comment>
<reference evidence="7" key="1">
    <citation type="journal article" date="2023" name="Mol. Biol. Evol.">
        <title>Third-Generation Sequencing Reveals the Adaptive Role of the Epigenome in Three Deep-Sea Polychaetes.</title>
        <authorList>
            <person name="Perez M."/>
            <person name="Aroh O."/>
            <person name="Sun Y."/>
            <person name="Lan Y."/>
            <person name="Juniper S.K."/>
            <person name="Young C.R."/>
            <person name="Angers B."/>
            <person name="Qian P.Y."/>
        </authorList>
    </citation>
    <scope>NUCLEOTIDE SEQUENCE</scope>
    <source>
        <strain evidence="7">P08H-3</strain>
    </source>
</reference>
<feature type="compositionally biased region" description="Polar residues" evidence="6">
    <location>
        <begin position="324"/>
        <end position="341"/>
    </location>
</feature>
<dbReference type="PROSITE" id="PS00678">
    <property type="entry name" value="WD_REPEATS_1"/>
    <property type="match status" value="1"/>
</dbReference>
<dbReference type="PROSITE" id="PS50294">
    <property type="entry name" value="WD_REPEATS_REGION"/>
    <property type="match status" value="1"/>
</dbReference>
<dbReference type="EMBL" id="JAODUP010000253">
    <property type="protein sequence ID" value="KAK2154936.1"/>
    <property type="molecule type" value="Genomic_DNA"/>
</dbReference>
<name>A0AAD9JKU5_9ANNE</name>
<keyword evidence="4" id="KW-0677">Repeat</keyword>
<gene>
    <name evidence="7" type="ORF">LSH36_253g03030</name>
</gene>
<evidence type="ECO:0000313" key="7">
    <source>
        <dbReference type="EMBL" id="KAK2154936.1"/>
    </source>
</evidence>
<dbReference type="PRINTS" id="PR00320">
    <property type="entry name" value="GPROTEINBRPT"/>
</dbReference>
<feature type="repeat" description="WD" evidence="5">
    <location>
        <begin position="147"/>
        <end position="189"/>
    </location>
</feature>
<dbReference type="InterPro" id="IPR020472">
    <property type="entry name" value="WD40_PAC1"/>
</dbReference>
<evidence type="ECO:0000256" key="4">
    <source>
        <dbReference type="ARBA" id="ARBA00022737"/>
    </source>
</evidence>
<evidence type="ECO:0000256" key="3">
    <source>
        <dbReference type="ARBA" id="ARBA00022574"/>
    </source>
</evidence>
<dbReference type="InterPro" id="IPR052139">
    <property type="entry name" value="Methylosome_Comp_WDR77"/>
</dbReference>
<dbReference type="GO" id="GO:0034709">
    <property type="term" value="C:methylosome"/>
    <property type="evidence" value="ECO:0007669"/>
    <property type="project" value="TreeGrafter"/>
</dbReference>
<dbReference type="SMART" id="SM00320">
    <property type="entry name" value="WD40"/>
    <property type="match status" value="4"/>
</dbReference>
<protein>
    <recommendedName>
        <fullName evidence="9">Methylosome protein 50</fullName>
    </recommendedName>
</protein>
<evidence type="ECO:0000313" key="8">
    <source>
        <dbReference type="Proteomes" id="UP001208570"/>
    </source>
</evidence>
<dbReference type="Gene3D" id="2.130.10.10">
    <property type="entry name" value="YVTN repeat-like/Quinoprotein amine dehydrogenase"/>
    <property type="match status" value="1"/>
</dbReference>
<evidence type="ECO:0000256" key="2">
    <source>
        <dbReference type="ARBA" id="ARBA00022490"/>
    </source>
</evidence>
<feature type="region of interest" description="Disordered" evidence="6">
    <location>
        <begin position="310"/>
        <end position="341"/>
    </location>
</feature>
<dbReference type="InterPro" id="IPR015943">
    <property type="entry name" value="WD40/YVTN_repeat-like_dom_sf"/>
</dbReference>
<feature type="repeat" description="WD" evidence="5">
    <location>
        <begin position="102"/>
        <end position="136"/>
    </location>
</feature>
<proteinExistence type="predicted"/>
<evidence type="ECO:0000256" key="1">
    <source>
        <dbReference type="ARBA" id="ARBA00004496"/>
    </source>
</evidence>
<dbReference type="Pfam" id="PF00400">
    <property type="entry name" value="WD40"/>
    <property type="match status" value="3"/>
</dbReference>
<accession>A0AAD9JKU5</accession>
<keyword evidence="2" id="KW-0963">Cytoplasm</keyword>
<dbReference type="InterPro" id="IPR001680">
    <property type="entry name" value="WD40_rpt"/>
</dbReference>
<evidence type="ECO:0008006" key="9">
    <source>
        <dbReference type="Google" id="ProtNLM"/>
    </source>
</evidence>
<keyword evidence="3 5" id="KW-0853">WD repeat</keyword>
<dbReference type="AlphaFoldDB" id="A0AAD9JKU5"/>